<evidence type="ECO:0000313" key="2">
    <source>
        <dbReference type="EMBL" id="GAW68074.1"/>
    </source>
</evidence>
<feature type="transmembrane region" description="Helical" evidence="1">
    <location>
        <begin position="12"/>
        <end position="32"/>
    </location>
</feature>
<evidence type="ECO:0000313" key="3">
    <source>
        <dbReference type="Proteomes" id="UP000194153"/>
    </source>
</evidence>
<keyword evidence="1" id="KW-0812">Transmembrane</keyword>
<organism evidence="2 3">
    <name type="scientific">Geoanaerobacter pelophilus</name>
    <dbReference type="NCBI Taxonomy" id="60036"/>
    <lineage>
        <taxon>Bacteria</taxon>
        <taxon>Pseudomonadati</taxon>
        <taxon>Thermodesulfobacteriota</taxon>
        <taxon>Desulfuromonadia</taxon>
        <taxon>Geobacterales</taxon>
        <taxon>Geobacteraceae</taxon>
        <taxon>Geoanaerobacter</taxon>
    </lineage>
</organism>
<evidence type="ECO:0000256" key="1">
    <source>
        <dbReference type="SAM" id="Phobius"/>
    </source>
</evidence>
<keyword evidence="3" id="KW-1185">Reference proteome</keyword>
<name>A0ABQ0MLW4_9BACT</name>
<dbReference type="Proteomes" id="UP000194153">
    <property type="component" value="Unassembled WGS sequence"/>
</dbReference>
<dbReference type="EMBL" id="BDQG01000001">
    <property type="protein sequence ID" value="GAW68074.1"/>
    <property type="molecule type" value="Genomic_DNA"/>
</dbReference>
<sequence length="37" mass="4262">MVHLNHPKLLLLLGLIGIPTKFIRYIPCFFILGKTKI</sequence>
<reference evidence="3" key="1">
    <citation type="submission" date="2017-05" db="EMBL/GenBank/DDBJ databases">
        <title>Draft genome sequence of Geobacter pelophilus, a iron(III)-reducing bacteria.</title>
        <authorList>
            <person name="Aoyagi T."/>
            <person name="Koike H."/>
            <person name="Morita T."/>
            <person name="Sato Y."/>
            <person name="Habe H."/>
            <person name="Hori T."/>
        </authorList>
    </citation>
    <scope>NUCLEOTIDE SEQUENCE [LARGE SCALE GENOMIC DNA]</scope>
    <source>
        <strain evidence="3">Drf2</strain>
    </source>
</reference>
<keyword evidence="1" id="KW-1133">Transmembrane helix</keyword>
<protein>
    <submittedName>
        <fullName evidence="2">Uncharacterized protein</fullName>
    </submittedName>
</protein>
<gene>
    <name evidence="2" type="ORF">GPEL0_01f4241</name>
</gene>
<comment type="caution">
    <text evidence="2">The sequence shown here is derived from an EMBL/GenBank/DDBJ whole genome shotgun (WGS) entry which is preliminary data.</text>
</comment>
<accession>A0ABQ0MLW4</accession>
<proteinExistence type="predicted"/>
<keyword evidence="1" id="KW-0472">Membrane</keyword>